<keyword evidence="10" id="KW-0238">DNA-binding</keyword>
<keyword evidence="8 14" id="KW-0378">Hydrolase</keyword>
<evidence type="ECO:0000256" key="10">
    <source>
        <dbReference type="ARBA" id="ARBA00023125"/>
    </source>
</evidence>
<sequence length="663" mass="77952">MSYVGNEEKLIGLPTIEYLQKNLGYEFLNGEKLSPEIEERDSYRDVILNKRLEKALYRLNPWIKEADVYKAIWYLKCKEEKEEPLINRNHKIHDVLVNSDFIIQQVDDNGVTKQRNVCFIDWNNIDNNDFLVTSNFKVQGINECIFADIVIFINGIPVVVLECKKELLKDEDKMRLEQQLYSQISRYINDVEQLFYTNCFIVLLTEKNNYIGTISSTNSQYFHWSDCYPLEKEELERLEEYTNRLALHGIFSKKNLLNIMKNFITFEYFNRTVNKRMCRYYQYRAVDKIIKKLLEKNQSKIPGGFIHHTHGSGRIMTMLYLANRIRMTDDLRDKMILIVTDRVASSQQIYHMLISMKKNSFIEYPKISDELKYILMRGKSEIIITNIQKFQNQEDVPLNNSSNIIVLVDNANRSQGGQKALEMRKEIPNATYIGFSQVDNGDVRQIFGDCIDKYSMKNAIEDSFGVNVLYEKRLPEYQFNSLDFKHSDDNKRSLLEDDDRIDKIAKDILSHYKEKVFQEGFKAQVVCSSRLACVKYYEALNKYMKEVIGEQLEVKVIISSNIDDPPFMREHSLNKQEQGNTIMRFRESLNNDKVVFLIVTDMFLTDFDAPIQQVAYIDKHLKDNKLAQSIIRVSRPYKDKKKCGYIVDYYGAYDNVSEIIDNN</sequence>
<evidence type="ECO:0000256" key="8">
    <source>
        <dbReference type="ARBA" id="ARBA00022801"/>
    </source>
</evidence>
<comment type="caution">
    <text evidence="14">The sequence shown here is derived from an EMBL/GenBank/DDBJ whole genome shotgun (WGS) entry which is preliminary data.</text>
</comment>
<dbReference type="Gene3D" id="3.40.50.300">
    <property type="entry name" value="P-loop containing nucleotide triphosphate hydrolases"/>
    <property type="match status" value="3"/>
</dbReference>
<keyword evidence="4" id="KW-0540">Nuclease</keyword>
<evidence type="ECO:0000256" key="6">
    <source>
        <dbReference type="ARBA" id="ARBA00022747"/>
    </source>
</evidence>
<evidence type="ECO:0000256" key="4">
    <source>
        <dbReference type="ARBA" id="ARBA00022722"/>
    </source>
</evidence>
<feature type="domain" description="Restriction endonuclease type I HsdR second RecA-like helicase" evidence="13">
    <location>
        <begin position="589"/>
        <end position="649"/>
    </location>
</feature>
<proteinExistence type="inferred from homology"/>
<dbReference type="GO" id="GO:0009307">
    <property type="term" value="P:DNA restriction-modification system"/>
    <property type="evidence" value="ECO:0007669"/>
    <property type="project" value="UniProtKB-KW"/>
</dbReference>
<dbReference type="GO" id="GO:0005524">
    <property type="term" value="F:ATP binding"/>
    <property type="evidence" value="ECO:0007669"/>
    <property type="project" value="UniProtKB-KW"/>
</dbReference>
<evidence type="ECO:0000313" key="14">
    <source>
        <dbReference type="EMBL" id="OOM09434.1"/>
    </source>
</evidence>
<evidence type="ECO:0000256" key="2">
    <source>
        <dbReference type="ARBA" id="ARBA00008598"/>
    </source>
</evidence>
<protein>
    <recommendedName>
        <fullName evidence="3">type I site-specific deoxyribonuclease</fullName>
        <ecNumber evidence="3">3.1.21.3</ecNumber>
    </recommendedName>
</protein>
<evidence type="ECO:0000256" key="5">
    <source>
        <dbReference type="ARBA" id="ARBA00022741"/>
    </source>
</evidence>
<evidence type="ECO:0000256" key="1">
    <source>
        <dbReference type="ARBA" id="ARBA00000851"/>
    </source>
</evidence>
<gene>
    <name evidence="14" type="primary">hsdR_3</name>
    <name evidence="14" type="ORF">CLOSAC_37150</name>
</gene>
<dbReference type="InterPro" id="IPR055180">
    <property type="entry name" value="HsdR_RecA-like_helicase_dom_2"/>
</dbReference>
<evidence type="ECO:0000259" key="13">
    <source>
        <dbReference type="Pfam" id="PF22679"/>
    </source>
</evidence>
<reference evidence="14 15" key="1">
    <citation type="submission" date="2016-05" db="EMBL/GenBank/DDBJ databases">
        <title>Microbial solvent formation.</title>
        <authorList>
            <person name="Poehlein A."/>
            <person name="Montoya Solano J.D."/>
            <person name="Flitsch S."/>
            <person name="Krabben P."/>
            <person name="Duerre P."/>
            <person name="Daniel R."/>
        </authorList>
    </citation>
    <scope>NUCLEOTIDE SEQUENCE [LARGE SCALE GENOMIC DNA]</scope>
    <source>
        <strain evidence="14 15">L1-8</strain>
    </source>
</reference>
<dbReference type="CDD" id="cd18800">
    <property type="entry name" value="SF2_C_EcoR124I-like"/>
    <property type="match status" value="1"/>
</dbReference>
<feature type="domain" description="Restriction endonuclease type I HsdR N-terminal" evidence="11">
    <location>
        <begin position="6"/>
        <end position="216"/>
    </location>
</feature>
<organism evidence="14 15">
    <name type="scientific">Clostridium saccharobutylicum</name>
    <dbReference type="NCBI Taxonomy" id="169679"/>
    <lineage>
        <taxon>Bacteria</taxon>
        <taxon>Bacillati</taxon>
        <taxon>Bacillota</taxon>
        <taxon>Clostridia</taxon>
        <taxon>Eubacteriales</taxon>
        <taxon>Clostridiaceae</taxon>
        <taxon>Clostridium</taxon>
    </lineage>
</organism>
<dbReference type="PANTHER" id="PTHR30195:SF15">
    <property type="entry name" value="TYPE I RESTRICTION ENZYME HINDI ENDONUCLEASE SUBUNIT"/>
    <property type="match status" value="1"/>
</dbReference>
<evidence type="ECO:0000256" key="9">
    <source>
        <dbReference type="ARBA" id="ARBA00022840"/>
    </source>
</evidence>
<dbReference type="GO" id="GO:0003677">
    <property type="term" value="F:DNA binding"/>
    <property type="evidence" value="ECO:0007669"/>
    <property type="project" value="UniProtKB-KW"/>
</dbReference>
<accession>A0A1S8MZ14</accession>
<dbReference type="Pfam" id="PF18766">
    <property type="entry name" value="SWI2_SNF2"/>
    <property type="match status" value="1"/>
</dbReference>
<dbReference type="InterPro" id="IPR051268">
    <property type="entry name" value="Type-I_R_enzyme_R_subunit"/>
</dbReference>
<dbReference type="RefSeq" id="WP_077866740.1">
    <property type="nucleotide sequence ID" value="NZ_LZYZ01000007.1"/>
</dbReference>
<feature type="domain" description="SWI2/SNF2 ATPase" evidence="12">
    <location>
        <begin position="281"/>
        <end position="487"/>
    </location>
</feature>
<keyword evidence="6" id="KW-0680">Restriction system</keyword>
<dbReference type="InterPro" id="IPR040980">
    <property type="entry name" value="SWI2_SNF2"/>
</dbReference>
<keyword evidence="9" id="KW-0067">ATP-binding</keyword>
<keyword evidence="7" id="KW-0255">Endonuclease</keyword>
<dbReference type="EC" id="3.1.21.3" evidence="3"/>
<dbReference type="Gene3D" id="3.90.1570.50">
    <property type="match status" value="1"/>
</dbReference>
<evidence type="ECO:0000259" key="11">
    <source>
        <dbReference type="Pfam" id="PF04313"/>
    </source>
</evidence>
<evidence type="ECO:0000313" key="15">
    <source>
        <dbReference type="Proteomes" id="UP000191154"/>
    </source>
</evidence>
<dbReference type="CDD" id="cd22332">
    <property type="entry name" value="HsdR_N"/>
    <property type="match status" value="1"/>
</dbReference>
<dbReference type="SUPFAM" id="SSF52540">
    <property type="entry name" value="P-loop containing nucleoside triphosphate hydrolases"/>
    <property type="match status" value="1"/>
</dbReference>
<dbReference type="InterPro" id="IPR007409">
    <property type="entry name" value="Restrct_endonuc_type1_HsdR_N"/>
</dbReference>
<dbReference type="InterPro" id="IPR027417">
    <property type="entry name" value="P-loop_NTPase"/>
</dbReference>
<dbReference type="AlphaFoldDB" id="A0A1S8MZ14"/>
<dbReference type="Proteomes" id="UP000191154">
    <property type="component" value="Unassembled WGS sequence"/>
</dbReference>
<dbReference type="Pfam" id="PF04313">
    <property type="entry name" value="HSDR_N"/>
    <property type="match status" value="1"/>
</dbReference>
<dbReference type="EMBL" id="LZYZ01000007">
    <property type="protein sequence ID" value="OOM09434.1"/>
    <property type="molecule type" value="Genomic_DNA"/>
</dbReference>
<dbReference type="PANTHER" id="PTHR30195">
    <property type="entry name" value="TYPE I SITE-SPECIFIC DEOXYRIBONUCLEASE PROTEIN SUBUNIT M AND R"/>
    <property type="match status" value="1"/>
</dbReference>
<comment type="similarity">
    <text evidence="2">Belongs to the HsdR family.</text>
</comment>
<name>A0A1S8MZ14_CLOSA</name>
<evidence type="ECO:0000259" key="12">
    <source>
        <dbReference type="Pfam" id="PF18766"/>
    </source>
</evidence>
<keyword evidence="5" id="KW-0547">Nucleotide-binding</keyword>
<evidence type="ECO:0000256" key="7">
    <source>
        <dbReference type="ARBA" id="ARBA00022759"/>
    </source>
</evidence>
<dbReference type="Pfam" id="PF22679">
    <property type="entry name" value="T1R_D3-like"/>
    <property type="match status" value="1"/>
</dbReference>
<evidence type="ECO:0000256" key="3">
    <source>
        <dbReference type="ARBA" id="ARBA00012654"/>
    </source>
</evidence>
<comment type="catalytic activity">
    <reaction evidence="1">
        <text>Endonucleolytic cleavage of DNA to give random double-stranded fragments with terminal 5'-phosphates, ATP is simultaneously hydrolyzed.</text>
        <dbReference type="EC" id="3.1.21.3"/>
    </reaction>
</comment>
<dbReference type="GO" id="GO:0009035">
    <property type="term" value="F:type I site-specific deoxyribonuclease activity"/>
    <property type="evidence" value="ECO:0007669"/>
    <property type="project" value="UniProtKB-EC"/>
</dbReference>